<dbReference type="RefSeq" id="WP_114066862.1">
    <property type="nucleotide sequence ID" value="NZ_CP030850.1"/>
</dbReference>
<keyword evidence="10" id="KW-1185">Reference proteome</keyword>
<evidence type="ECO:0000313" key="10">
    <source>
        <dbReference type="Proteomes" id="UP000251993"/>
    </source>
</evidence>
<dbReference type="GO" id="GO:0006529">
    <property type="term" value="P:asparagine biosynthetic process"/>
    <property type="evidence" value="ECO:0007669"/>
    <property type="project" value="InterPro"/>
</dbReference>
<evidence type="ECO:0000256" key="3">
    <source>
        <dbReference type="ARBA" id="ARBA00012737"/>
    </source>
</evidence>
<gene>
    <name evidence="9" type="ORF">DR864_10185</name>
</gene>
<dbReference type="AlphaFoldDB" id="A0A344THF6"/>
<dbReference type="EMBL" id="CP030850">
    <property type="protein sequence ID" value="AXE18077.1"/>
    <property type="molecule type" value="Genomic_DNA"/>
</dbReference>
<dbReference type="OrthoDB" id="9763290at2"/>
<keyword evidence="6" id="KW-0315">Glutamine amidotransferase</keyword>
<dbReference type="SUPFAM" id="SSF56235">
    <property type="entry name" value="N-terminal nucleophile aminohydrolases (Ntn hydrolases)"/>
    <property type="match status" value="1"/>
</dbReference>
<sequence length="657" mass="76077">MSGICGIIYFDGRTVQEEVQKMAHVIQHRGSDGIEIIKNENVGFVHLQRNVSANITPFASPIVDENGVWCVADARIDNRAELLSQLFPSLPCSEAERLGNTTLLLAAYAHWGEEMLFHLIGDFAFVLWDAPRQKLIAGRDHCAARPLYYCYQSGGFVAFASEIKSLLTLPEVSKEFNFDKIHRYLEWASSLRPYRAETFYKHIHSLPPAHLLTVEARALKSRFCWDLKLERFAHLRTDEEFIRAFKTTFLEAVRCRLQTSYPVSAHLSGGLDSSSICATAHHLLGQELHTLHFDMGDSKQAEEKRFAEHILQWGIYEHEYIAPTRDLMAAIQQMVTIFDRPDHFTLLPTYHLAAGEAIKKQGTRILLTGHDGDSVVGYGKSYPMRLLQNQKWGEFKELMVQYAQIANFSHRFEQWPEWPLSKKYAFIVRSYAQRYFVKIAKNKDWKRLIKEGWKSTKALKMLPFGVNSMPFSRVLNWIRKYKKKQKFVVETDYGFLPEQRHLVLDILHEGMVESTEEFEQIAAHYGYEAAHPFYDKRLIELCLAIPDRLKFDRGYGRGPLRAIMKEVLPEEVRLRTSKALMNEPVKTQISQHQREITRLLGEVRQILPLLFTKAQALILDGYFKRALKELAKKSSDSVQLYVREIHLAQWLLNQKRS</sequence>
<comment type="catalytic activity">
    <reaction evidence="7">
        <text>L-aspartate + L-glutamine + ATP + H2O = L-asparagine + L-glutamate + AMP + diphosphate + H(+)</text>
        <dbReference type="Rhea" id="RHEA:12228"/>
        <dbReference type="ChEBI" id="CHEBI:15377"/>
        <dbReference type="ChEBI" id="CHEBI:15378"/>
        <dbReference type="ChEBI" id="CHEBI:29985"/>
        <dbReference type="ChEBI" id="CHEBI:29991"/>
        <dbReference type="ChEBI" id="CHEBI:30616"/>
        <dbReference type="ChEBI" id="CHEBI:33019"/>
        <dbReference type="ChEBI" id="CHEBI:58048"/>
        <dbReference type="ChEBI" id="CHEBI:58359"/>
        <dbReference type="ChEBI" id="CHEBI:456215"/>
        <dbReference type="EC" id="6.3.5.4"/>
    </reaction>
</comment>
<organism evidence="9 10">
    <name type="scientific">Runella rosea</name>
    <dbReference type="NCBI Taxonomy" id="2259595"/>
    <lineage>
        <taxon>Bacteria</taxon>
        <taxon>Pseudomonadati</taxon>
        <taxon>Bacteroidota</taxon>
        <taxon>Cytophagia</taxon>
        <taxon>Cytophagales</taxon>
        <taxon>Spirosomataceae</taxon>
        <taxon>Runella</taxon>
    </lineage>
</organism>
<dbReference type="GO" id="GO:0004066">
    <property type="term" value="F:asparagine synthase (glutamine-hydrolyzing) activity"/>
    <property type="evidence" value="ECO:0007669"/>
    <property type="project" value="UniProtKB-EC"/>
</dbReference>
<accession>A0A344THF6</accession>
<dbReference type="InterPro" id="IPR029055">
    <property type="entry name" value="Ntn_hydrolases_N"/>
</dbReference>
<evidence type="ECO:0000256" key="1">
    <source>
        <dbReference type="ARBA" id="ARBA00005187"/>
    </source>
</evidence>
<comment type="pathway">
    <text evidence="1">Amino-acid biosynthesis; L-asparagine biosynthesis; L-asparagine from L-aspartate (L-Gln route): step 1/1.</text>
</comment>
<proteinExistence type="inferred from homology"/>
<dbReference type="GO" id="GO:0005524">
    <property type="term" value="F:ATP binding"/>
    <property type="evidence" value="ECO:0007669"/>
    <property type="project" value="UniProtKB-KW"/>
</dbReference>
<evidence type="ECO:0000256" key="5">
    <source>
        <dbReference type="ARBA" id="ARBA00022840"/>
    </source>
</evidence>
<dbReference type="CDD" id="cd01991">
    <property type="entry name" value="Asn_synthase_B_C"/>
    <property type="match status" value="1"/>
</dbReference>
<dbReference type="PROSITE" id="PS51278">
    <property type="entry name" value="GATASE_TYPE_2"/>
    <property type="match status" value="1"/>
</dbReference>
<dbReference type="Pfam" id="PF13537">
    <property type="entry name" value="GATase_7"/>
    <property type="match status" value="1"/>
</dbReference>
<dbReference type="InterPro" id="IPR001962">
    <property type="entry name" value="Asn_synthase"/>
</dbReference>
<evidence type="ECO:0000256" key="7">
    <source>
        <dbReference type="ARBA" id="ARBA00048741"/>
    </source>
</evidence>
<dbReference type="InterPro" id="IPR017932">
    <property type="entry name" value="GATase_2_dom"/>
</dbReference>
<dbReference type="InterPro" id="IPR051786">
    <property type="entry name" value="ASN_synthetase/amidase"/>
</dbReference>
<dbReference type="SUPFAM" id="SSF52402">
    <property type="entry name" value="Adenine nucleotide alpha hydrolases-like"/>
    <property type="match status" value="1"/>
</dbReference>
<name>A0A344THF6_9BACT</name>
<dbReference type="PIRSF" id="PIRSF001589">
    <property type="entry name" value="Asn_synthetase_glu-h"/>
    <property type="match status" value="1"/>
</dbReference>
<evidence type="ECO:0000313" key="9">
    <source>
        <dbReference type="EMBL" id="AXE18077.1"/>
    </source>
</evidence>
<evidence type="ECO:0000256" key="2">
    <source>
        <dbReference type="ARBA" id="ARBA00005752"/>
    </source>
</evidence>
<evidence type="ECO:0000259" key="8">
    <source>
        <dbReference type="PROSITE" id="PS51278"/>
    </source>
</evidence>
<keyword evidence="4" id="KW-0547">Nucleotide-binding</keyword>
<dbReference type="InterPro" id="IPR014729">
    <property type="entry name" value="Rossmann-like_a/b/a_fold"/>
</dbReference>
<protein>
    <recommendedName>
        <fullName evidence="3">asparagine synthase (glutamine-hydrolyzing)</fullName>
        <ecNumber evidence="3">6.3.5.4</ecNumber>
    </recommendedName>
</protein>
<feature type="domain" description="Glutamine amidotransferase type-2" evidence="8">
    <location>
        <begin position="5"/>
        <end position="217"/>
    </location>
</feature>
<dbReference type="Proteomes" id="UP000251993">
    <property type="component" value="Chromosome"/>
</dbReference>
<dbReference type="Pfam" id="PF00733">
    <property type="entry name" value="Asn_synthase"/>
    <property type="match status" value="1"/>
</dbReference>
<evidence type="ECO:0000256" key="4">
    <source>
        <dbReference type="ARBA" id="ARBA00022741"/>
    </source>
</evidence>
<comment type="similarity">
    <text evidence="2">Belongs to the asparagine synthetase family.</text>
</comment>
<dbReference type="CDD" id="cd00712">
    <property type="entry name" value="AsnB"/>
    <property type="match status" value="1"/>
</dbReference>
<dbReference type="PANTHER" id="PTHR43284">
    <property type="entry name" value="ASPARAGINE SYNTHETASE (GLUTAMINE-HYDROLYZING)"/>
    <property type="match status" value="1"/>
</dbReference>
<dbReference type="EC" id="6.3.5.4" evidence="3"/>
<dbReference type="InterPro" id="IPR006426">
    <property type="entry name" value="Asn_synth_AEB"/>
</dbReference>
<dbReference type="KEGG" id="run:DR864_10185"/>
<keyword evidence="5" id="KW-0067">ATP-binding</keyword>
<dbReference type="Gene3D" id="3.40.50.620">
    <property type="entry name" value="HUPs"/>
    <property type="match status" value="2"/>
</dbReference>
<dbReference type="Gene3D" id="3.60.20.10">
    <property type="entry name" value="Glutamine Phosphoribosylpyrophosphate, subunit 1, domain 1"/>
    <property type="match status" value="1"/>
</dbReference>
<dbReference type="InterPro" id="IPR033738">
    <property type="entry name" value="AsnB_N"/>
</dbReference>
<reference evidence="9 10" key="1">
    <citation type="submission" date="2018-07" db="EMBL/GenBank/DDBJ databases">
        <title>Genome sequencing of Runella.</title>
        <authorList>
            <person name="Baek M.-G."/>
            <person name="Yi H."/>
        </authorList>
    </citation>
    <scope>NUCLEOTIDE SEQUENCE [LARGE SCALE GENOMIC DNA]</scope>
    <source>
        <strain evidence="9 10">HYN0085</strain>
    </source>
</reference>
<dbReference type="PANTHER" id="PTHR43284:SF1">
    <property type="entry name" value="ASPARAGINE SYNTHETASE"/>
    <property type="match status" value="1"/>
</dbReference>
<evidence type="ECO:0000256" key="6">
    <source>
        <dbReference type="ARBA" id="ARBA00022962"/>
    </source>
</evidence>